<evidence type="ECO:0000313" key="2">
    <source>
        <dbReference type="Proteomes" id="UP000682111"/>
    </source>
</evidence>
<gene>
    <name evidence="1" type="ORF">J27TS8_09370</name>
</gene>
<sequence>MSIFVYQTFEVKQEKFKEALTCAKKIKKYRNEKYNHHVEMLTPITGHDYTYALLAKYDGLAEMELQNRKMFDDEDYLKLIGEFFLENIVQGSMNTQIFRTMNDILADNKEEGEKEEEK</sequence>
<evidence type="ECO:0000313" key="1">
    <source>
        <dbReference type="EMBL" id="GIN60944.1"/>
    </source>
</evidence>
<proteinExistence type="predicted"/>
<dbReference type="EMBL" id="BORC01000001">
    <property type="protein sequence ID" value="GIN60944.1"/>
    <property type="molecule type" value="Genomic_DNA"/>
</dbReference>
<organism evidence="1 2">
    <name type="scientific">Robertmurraya siralis</name>
    <dbReference type="NCBI Taxonomy" id="77777"/>
    <lineage>
        <taxon>Bacteria</taxon>
        <taxon>Bacillati</taxon>
        <taxon>Bacillota</taxon>
        <taxon>Bacilli</taxon>
        <taxon>Bacillales</taxon>
        <taxon>Bacillaceae</taxon>
        <taxon>Robertmurraya</taxon>
    </lineage>
</organism>
<comment type="caution">
    <text evidence="1">The sequence shown here is derived from an EMBL/GenBank/DDBJ whole genome shotgun (WGS) entry which is preliminary data.</text>
</comment>
<dbReference type="OrthoDB" id="2921817at2"/>
<keyword evidence="2" id="KW-1185">Reference proteome</keyword>
<dbReference type="AlphaFoldDB" id="A0A919WFT2"/>
<dbReference type="RefSeq" id="WP_095306358.1">
    <property type="nucleotide sequence ID" value="NZ_BORC01000001.1"/>
</dbReference>
<reference evidence="1" key="1">
    <citation type="submission" date="2021-03" db="EMBL/GenBank/DDBJ databases">
        <title>Antimicrobial resistance genes in bacteria isolated from Japanese honey, and their potential for conferring macrolide and lincosamide resistance in the American foulbrood pathogen Paenibacillus larvae.</title>
        <authorList>
            <person name="Okamoto M."/>
            <person name="Kumagai M."/>
            <person name="Kanamori H."/>
            <person name="Takamatsu D."/>
        </authorList>
    </citation>
    <scope>NUCLEOTIDE SEQUENCE</scope>
    <source>
        <strain evidence="1">J27TS8</strain>
    </source>
</reference>
<protein>
    <submittedName>
        <fullName evidence="1">Uncharacterized protein</fullName>
    </submittedName>
</protein>
<name>A0A919WFT2_9BACI</name>
<accession>A0A919WFT2</accession>
<dbReference type="Proteomes" id="UP000682111">
    <property type="component" value="Unassembled WGS sequence"/>
</dbReference>